<dbReference type="SUPFAM" id="SSF53474">
    <property type="entry name" value="alpha/beta-Hydrolases"/>
    <property type="match status" value="1"/>
</dbReference>
<dbReference type="EMBL" id="JAEKNN010000047">
    <property type="protein sequence ID" value="MBJ7609576.1"/>
    <property type="molecule type" value="Genomic_DNA"/>
</dbReference>
<organism evidence="4 5">
    <name type="scientific">Candidatus Amunia macphersoniae</name>
    <dbReference type="NCBI Taxonomy" id="3127014"/>
    <lineage>
        <taxon>Bacteria</taxon>
        <taxon>Bacillati</taxon>
        <taxon>Candidatus Dormiibacterota</taxon>
        <taxon>Candidatus Dormibacteria</taxon>
        <taxon>Candidatus Aeolococcales</taxon>
        <taxon>Candidatus Aeolococcaceae</taxon>
        <taxon>Candidatus Amunia</taxon>
    </lineage>
</organism>
<name>A0A934NGQ2_9BACT</name>
<sequence>MGRWSALLVAATLSVAALAMSPTTVGADSGTAGTFAATVSAIEGLPYQPAYVPAGTDSAFSGNTPQVINTPPAYDYTGGSIPGSDPTGATAAPPWPPSFTARTIASTDGAMLKGMVALHNGTHPGVVVAHGFNTNAKESVIRWAAMLAANGWNVAAFDQRDFAAEPSAKTPQTFGWKEAEDILAAGAWLKTQSGVTSVGVLGFSEGAQNTVLAVSRDTAHVFDAAITFSAPADQDTQVYSTAAPKNCSTASPPGCSYPATDALVALVVPPYTYHDPCTVLSAAATAYHTTGYQILANESALHAQTSSTIPLLNFYSKDDSLVAPFNATLMAAYEQGNPLQRTVLIQRGEHAYFYDRWWQQSAILTYFHALLPVDASITTIPTVNQTPAGSPLTSQLIDLGAPSRASADAMLSPYICDTTQSAPGLQSAQPNANLSAGGPLGLLGLGLAAALLADRRRRHHRR</sequence>
<dbReference type="PANTHER" id="PTHR10794">
    <property type="entry name" value="ABHYDROLASE DOMAIN-CONTAINING PROTEIN"/>
    <property type="match status" value="1"/>
</dbReference>
<comment type="caution">
    <text evidence="4">The sequence shown here is derived from an EMBL/GenBank/DDBJ whole genome shotgun (WGS) entry which is preliminary data.</text>
</comment>
<feature type="signal peptide" evidence="3">
    <location>
        <begin position="1"/>
        <end position="19"/>
    </location>
</feature>
<keyword evidence="3" id="KW-0732">Signal</keyword>
<dbReference type="AlphaFoldDB" id="A0A934NGQ2"/>
<evidence type="ECO:0000313" key="4">
    <source>
        <dbReference type="EMBL" id="MBJ7609576.1"/>
    </source>
</evidence>
<keyword evidence="2" id="KW-0812">Transmembrane</keyword>
<reference evidence="4 5" key="1">
    <citation type="submission" date="2020-10" db="EMBL/GenBank/DDBJ databases">
        <title>Ca. Dormibacterota MAGs.</title>
        <authorList>
            <person name="Montgomery K."/>
        </authorList>
    </citation>
    <scope>NUCLEOTIDE SEQUENCE [LARGE SCALE GENOMIC DNA]</scope>
    <source>
        <strain evidence="4">Mitchell_Peninsula_5</strain>
    </source>
</reference>
<evidence type="ECO:0008006" key="6">
    <source>
        <dbReference type="Google" id="ProtNLM"/>
    </source>
</evidence>
<evidence type="ECO:0000256" key="2">
    <source>
        <dbReference type="SAM" id="Phobius"/>
    </source>
</evidence>
<accession>A0A934NGQ2</accession>
<comment type="similarity">
    <text evidence="1">Belongs to the AB hydrolase superfamily. AB hydrolase 4 family.</text>
</comment>
<dbReference type="Proteomes" id="UP000614410">
    <property type="component" value="Unassembled WGS sequence"/>
</dbReference>
<dbReference type="GO" id="GO:0034338">
    <property type="term" value="F:short-chain carboxylesterase activity"/>
    <property type="evidence" value="ECO:0007669"/>
    <property type="project" value="TreeGrafter"/>
</dbReference>
<feature type="chain" id="PRO_5038119036" description="Xaa-Pro dipeptidyl-peptidase-like domain-containing protein" evidence="3">
    <location>
        <begin position="20"/>
        <end position="462"/>
    </location>
</feature>
<dbReference type="InterPro" id="IPR029058">
    <property type="entry name" value="AB_hydrolase_fold"/>
</dbReference>
<dbReference type="PANTHER" id="PTHR10794:SF63">
    <property type="entry name" value="ALPHA_BETA HYDROLASE 1, ISOFORM A"/>
    <property type="match status" value="1"/>
</dbReference>
<dbReference type="Gene3D" id="3.40.50.1820">
    <property type="entry name" value="alpha/beta hydrolase"/>
    <property type="match status" value="1"/>
</dbReference>
<dbReference type="GO" id="GO:0047372">
    <property type="term" value="F:monoacylglycerol lipase activity"/>
    <property type="evidence" value="ECO:0007669"/>
    <property type="project" value="TreeGrafter"/>
</dbReference>
<gene>
    <name evidence="4" type="ORF">JF887_09150</name>
</gene>
<dbReference type="InterPro" id="IPR050960">
    <property type="entry name" value="AB_hydrolase_4_sf"/>
</dbReference>
<feature type="transmembrane region" description="Helical" evidence="2">
    <location>
        <begin position="434"/>
        <end position="453"/>
    </location>
</feature>
<keyword evidence="2" id="KW-1133">Transmembrane helix</keyword>
<proteinExistence type="inferred from homology"/>
<evidence type="ECO:0000256" key="1">
    <source>
        <dbReference type="ARBA" id="ARBA00010884"/>
    </source>
</evidence>
<keyword evidence="2" id="KW-0472">Membrane</keyword>
<evidence type="ECO:0000256" key="3">
    <source>
        <dbReference type="SAM" id="SignalP"/>
    </source>
</evidence>
<evidence type="ECO:0000313" key="5">
    <source>
        <dbReference type="Proteomes" id="UP000614410"/>
    </source>
</evidence>
<protein>
    <recommendedName>
        <fullName evidence="6">Xaa-Pro dipeptidyl-peptidase-like domain-containing protein</fullName>
    </recommendedName>
</protein>